<gene>
    <name evidence="2" type="ORF">AUP74_01216</name>
</gene>
<dbReference type="STRING" id="1769779.AUP74_01216"/>
<dbReference type="Pfam" id="PF24838">
    <property type="entry name" value="8xMP"/>
    <property type="match status" value="1"/>
</dbReference>
<reference evidence="3" key="1">
    <citation type="submission" date="2016-01" db="EMBL/GenBank/DDBJ databases">
        <title>Complete genome sequence of Microbulbifer sp. CCB-MM1, a halophile isolated from Matang Mangrove Forest, Perak.</title>
        <authorList>
            <person name="Moh T.H."/>
            <person name="Dinesh B."/>
            <person name="Lau N.-S."/>
            <person name="Go F."/>
            <person name="Alexander Chong S.-C."/>
        </authorList>
    </citation>
    <scope>NUCLEOTIDE SEQUENCE [LARGE SCALE GENOMIC DNA]</scope>
    <source>
        <strain evidence="3">CCB-MM1</strain>
    </source>
</reference>
<sequence>MDVTIEERIAVPGSLVQHEYLCQHYRFNAEQRLKAFNFFVVLTMFAEGGIFTAVEKDFHPLILALLGGFVLILCVVFWLVDARSRQLLQLAVPGLRRLEQDLPPEARLFSRDAEKRGSLARYTFAIRALLLAQFLFGFGVALFGLWQWGQGL</sequence>
<organism evidence="2 3">
    <name type="scientific">Microbulbifer aggregans</name>
    <dbReference type="NCBI Taxonomy" id="1769779"/>
    <lineage>
        <taxon>Bacteria</taxon>
        <taxon>Pseudomonadati</taxon>
        <taxon>Pseudomonadota</taxon>
        <taxon>Gammaproteobacteria</taxon>
        <taxon>Cellvibrionales</taxon>
        <taxon>Microbulbiferaceae</taxon>
        <taxon>Microbulbifer</taxon>
    </lineage>
</organism>
<dbReference type="AlphaFoldDB" id="A0A1C9W677"/>
<evidence type="ECO:0000313" key="2">
    <source>
        <dbReference type="EMBL" id="AOS96676.1"/>
    </source>
</evidence>
<dbReference type="PATRIC" id="fig|1769779.3.peg.1236"/>
<dbReference type="KEGG" id="micc:AUP74_01216"/>
<evidence type="ECO:0000256" key="1">
    <source>
        <dbReference type="SAM" id="Phobius"/>
    </source>
</evidence>
<keyword evidence="1" id="KW-0472">Membrane</keyword>
<dbReference type="RefSeq" id="WP_069946787.1">
    <property type="nucleotide sequence ID" value="NZ_CP014143.1"/>
</dbReference>
<proteinExistence type="predicted"/>
<evidence type="ECO:0000313" key="3">
    <source>
        <dbReference type="Proteomes" id="UP000095672"/>
    </source>
</evidence>
<name>A0A1C9W677_9GAMM</name>
<feature type="transmembrane region" description="Helical" evidence="1">
    <location>
        <begin position="35"/>
        <end position="54"/>
    </location>
</feature>
<keyword evidence="1" id="KW-1133">Transmembrane helix</keyword>
<keyword evidence="1" id="KW-0812">Transmembrane</keyword>
<dbReference type="InterPro" id="IPR056918">
    <property type="entry name" value="8xMP"/>
</dbReference>
<protein>
    <submittedName>
        <fullName evidence="2">Uncharacterized protein</fullName>
    </submittedName>
</protein>
<dbReference type="Proteomes" id="UP000095672">
    <property type="component" value="Chromosome"/>
</dbReference>
<accession>A0A1C9W677</accession>
<dbReference type="EMBL" id="CP014143">
    <property type="protein sequence ID" value="AOS96676.1"/>
    <property type="molecule type" value="Genomic_DNA"/>
</dbReference>
<feature type="transmembrane region" description="Helical" evidence="1">
    <location>
        <begin position="124"/>
        <end position="146"/>
    </location>
</feature>
<keyword evidence="3" id="KW-1185">Reference proteome</keyword>
<feature type="transmembrane region" description="Helical" evidence="1">
    <location>
        <begin position="60"/>
        <end position="80"/>
    </location>
</feature>